<dbReference type="EMBL" id="MPUH01001594">
    <property type="protein sequence ID" value="OMJ66959.1"/>
    <property type="molecule type" value="Genomic_DNA"/>
</dbReference>
<sequence>MASFKDKTQENREFALRLYKEQKIRKNRKEQREEEIRRKMIEEIEEKERENKMMRMKKEQNKLEQLNIMKERSLERKRALSYLKEIGNKEFRKAMSSTPLYKKIEDEYYNNVLVPEFEKRKVVLKKKKDYLKPITLEELKEHARNVENILSSLSKQKKQSQHLETQTQSKSKIIKRLLAEDKEKELVEQEKQMKKKHLIEKTKQYSELVKEVFPPTHDMFKQKEMELIRYRLDHPVTVKYKASNSDDESNFVNKSVSFSPKKYKKNTMIPEKPPKRLPVIKDYIMEMREAKKHSLSSSNIKIKWPNETIEDQTLSNNNEKLQRKAEQLDRQIRKSEQKIDYSIPLNTKTLKATESVGNLIVDSIKAKLAILENNTYENPS</sequence>
<feature type="coiled-coil region" evidence="1">
    <location>
        <begin position="19"/>
        <end position="76"/>
    </location>
</feature>
<feature type="coiled-coil region" evidence="1">
    <location>
        <begin position="311"/>
        <end position="338"/>
    </location>
</feature>
<proteinExistence type="predicted"/>
<organism evidence="2 3">
    <name type="scientific">Stentor coeruleus</name>
    <dbReference type="NCBI Taxonomy" id="5963"/>
    <lineage>
        <taxon>Eukaryota</taxon>
        <taxon>Sar</taxon>
        <taxon>Alveolata</taxon>
        <taxon>Ciliophora</taxon>
        <taxon>Postciliodesmatophora</taxon>
        <taxon>Heterotrichea</taxon>
        <taxon>Heterotrichida</taxon>
        <taxon>Stentoridae</taxon>
        <taxon>Stentor</taxon>
    </lineage>
</organism>
<accession>A0A1R2AR22</accession>
<evidence type="ECO:0000256" key="1">
    <source>
        <dbReference type="SAM" id="Coils"/>
    </source>
</evidence>
<keyword evidence="1" id="KW-0175">Coiled coil</keyword>
<dbReference type="AlphaFoldDB" id="A0A1R2AR22"/>
<evidence type="ECO:0000313" key="3">
    <source>
        <dbReference type="Proteomes" id="UP000187209"/>
    </source>
</evidence>
<reference evidence="2 3" key="1">
    <citation type="submission" date="2016-11" db="EMBL/GenBank/DDBJ databases">
        <title>The macronuclear genome of Stentor coeruleus: a giant cell with tiny introns.</title>
        <authorList>
            <person name="Slabodnick M."/>
            <person name="Ruby J.G."/>
            <person name="Reiff S.B."/>
            <person name="Swart E.C."/>
            <person name="Gosai S."/>
            <person name="Prabakaran S."/>
            <person name="Witkowska E."/>
            <person name="Larue G.E."/>
            <person name="Fisher S."/>
            <person name="Freeman R.M."/>
            <person name="Gunawardena J."/>
            <person name="Chu W."/>
            <person name="Stover N.A."/>
            <person name="Gregory B.D."/>
            <person name="Nowacki M."/>
            <person name="Derisi J."/>
            <person name="Roy S.W."/>
            <person name="Marshall W.F."/>
            <person name="Sood P."/>
        </authorList>
    </citation>
    <scope>NUCLEOTIDE SEQUENCE [LARGE SCALE GENOMIC DNA]</scope>
    <source>
        <strain evidence="2">WM001</strain>
    </source>
</reference>
<keyword evidence="3" id="KW-1185">Reference proteome</keyword>
<evidence type="ECO:0000313" key="2">
    <source>
        <dbReference type="EMBL" id="OMJ66959.1"/>
    </source>
</evidence>
<protein>
    <submittedName>
        <fullName evidence="2">Uncharacterized protein</fullName>
    </submittedName>
</protein>
<name>A0A1R2AR22_9CILI</name>
<gene>
    <name evidence="2" type="ORF">SteCoe_36023</name>
</gene>
<dbReference type="Proteomes" id="UP000187209">
    <property type="component" value="Unassembled WGS sequence"/>
</dbReference>
<comment type="caution">
    <text evidence="2">The sequence shown here is derived from an EMBL/GenBank/DDBJ whole genome shotgun (WGS) entry which is preliminary data.</text>
</comment>